<keyword evidence="1" id="KW-0614">Plasmid</keyword>
<evidence type="ECO:0000313" key="1">
    <source>
        <dbReference type="EMBL" id="UWE05291.1"/>
    </source>
</evidence>
<accession>A0ABY5U6M6</accession>
<sequence length="301" mass="35999">MSTAKREEPRRRTRRDYRRKRLIKSELTLDWAKSNVDLTERKKKILEILAQRRLLTIEQLEYFHPDFGHQSQSQLLLRRDINKLHEVYLVDKALKKPISQWDGTIKKTMVIALGELGSQYVGWPKHHQRIKYRDGQVVLPATAHHTLRIHDMEIQTRELVKEIGVEVKAWAYECGNRILKHSNGLNPDVFCMLYDTTNSKHYTLFIEYDTGKDDFRRRKKFPRLTKKIDRYREVKSWDDWYERPISTASENKFPHLFFVTEDPKRFPGVPNILSSRGLDHTVCMQRDYLSELENFIQKMRS</sequence>
<proteinExistence type="predicted"/>
<reference evidence="1" key="1">
    <citation type="submission" date="2022-08" db="EMBL/GenBank/DDBJ databases">
        <title>The complete genome sequence of the thermophilic bacterium Laceyella sacchari FBKL4.010 reveals the basis for tetramethylpyrazine biosynthesis in Moutai-flavor Daqu.</title>
        <authorList>
            <person name="Li D."/>
            <person name="Huang W."/>
            <person name="Wang C."/>
            <person name="Qiu S."/>
        </authorList>
    </citation>
    <scope>NUCLEOTIDE SEQUENCE</scope>
    <source>
        <strain evidence="1">FBKL4.014</strain>
        <plasmid evidence="1">unnamed</plasmid>
    </source>
</reference>
<dbReference type="InterPro" id="IPR025855">
    <property type="entry name" value="Replic_Relax"/>
</dbReference>
<dbReference type="Pfam" id="PF13814">
    <property type="entry name" value="Replic_Relax"/>
    <property type="match status" value="1"/>
</dbReference>
<dbReference type="RefSeq" id="WP_259436785.1">
    <property type="nucleotide sequence ID" value="NZ_CP103867.1"/>
</dbReference>
<keyword evidence="2" id="KW-1185">Reference proteome</keyword>
<geneLocation type="plasmid" evidence="1 2">
    <name>unnamed</name>
</geneLocation>
<organism evidence="1 2">
    <name type="scientific">Laceyella sacchari</name>
    <name type="common">Thermoactinomyces thalpophilus</name>
    <dbReference type="NCBI Taxonomy" id="37482"/>
    <lineage>
        <taxon>Bacteria</taxon>
        <taxon>Bacillati</taxon>
        <taxon>Bacillota</taxon>
        <taxon>Bacilli</taxon>
        <taxon>Bacillales</taxon>
        <taxon>Thermoactinomycetaceae</taxon>
        <taxon>Laceyella</taxon>
    </lineage>
</organism>
<name>A0ABY5U6M6_LACSH</name>
<evidence type="ECO:0000313" key="2">
    <source>
        <dbReference type="Proteomes" id="UP001058650"/>
    </source>
</evidence>
<dbReference type="Proteomes" id="UP001058650">
    <property type="component" value="Plasmid unnamed"/>
</dbReference>
<protein>
    <submittedName>
        <fullName evidence="1">Replication-relaxation family protein</fullName>
    </submittedName>
</protein>
<gene>
    <name evidence="1" type="ORF">NYR52_16590</name>
</gene>
<dbReference type="EMBL" id="CP103867">
    <property type="protein sequence ID" value="UWE05291.1"/>
    <property type="molecule type" value="Genomic_DNA"/>
</dbReference>